<dbReference type="PANTHER" id="PTHR23135:SF4">
    <property type="entry name" value="UDP-N-ACETYLMURAMOYL-L-ALANYL-D-GLUTAMATE--2,6-DIAMINOPIMELATE LIGASE MURE HOMOLOG, CHLOROPLASTIC"/>
    <property type="match status" value="1"/>
</dbReference>
<dbReference type="InterPro" id="IPR000713">
    <property type="entry name" value="Mur_ligase_N"/>
</dbReference>
<feature type="binding site" evidence="7">
    <location>
        <position position="183"/>
    </location>
    <ligand>
        <name>UDP-N-acetyl-alpha-D-muramoyl-L-alanyl-D-glutamate</name>
        <dbReference type="ChEBI" id="CHEBI:83900"/>
    </ligand>
</feature>
<proteinExistence type="inferred from homology"/>
<evidence type="ECO:0000313" key="13">
    <source>
        <dbReference type="Proteomes" id="UP000646579"/>
    </source>
</evidence>
<comment type="caution">
    <text evidence="12">The sequence shown here is derived from an EMBL/GenBank/DDBJ whole genome shotgun (WGS) entry which is preliminary data.</text>
</comment>
<evidence type="ECO:0000256" key="8">
    <source>
        <dbReference type="RuleBase" id="RU004135"/>
    </source>
</evidence>
<keyword evidence="3 7" id="KW-0133">Cell shape</keyword>
<evidence type="ECO:0000256" key="2">
    <source>
        <dbReference type="ARBA" id="ARBA00022618"/>
    </source>
</evidence>
<feature type="binding site" evidence="7">
    <location>
        <begin position="404"/>
        <end position="407"/>
    </location>
    <ligand>
        <name>meso-2,6-diaminopimelate</name>
        <dbReference type="ChEBI" id="CHEBI:57791"/>
    </ligand>
</feature>
<evidence type="ECO:0000256" key="5">
    <source>
        <dbReference type="ARBA" id="ARBA00023306"/>
    </source>
</evidence>
<protein>
    <recommendedName>
        <fullName evidence="7">UDP-N-acetylmuramoyl-L-alanyl-D-glutamate--2,6-diaminopimelate ligase</fullName>
        <ecNumber evidence="7">6.3.2.13</ecNumber>
    </recommendedName>
    <alternativeName>
        <fullName evidence="7">Meso-A2pm-adding enzyme</fullName>
    </alternativeName>
    <alternativeName>
        <fullName evidence="7">Meso-diaminopimelate-adding enzyme</fullName>
    </alternativeName>
    <alternativeName>
        <fullName evidence="7">UDP-MurNAc-L-Ala-D-Glu:meso-diaminopimelate ligase</fullName>
    </alternativeName>
    <alternativeName>
        <fullName evidence="7">UDP-MurNAc-tripeptide synthetase</fullName>
    </alternativeName>
    <alternativeName>
        <fullName evidence="7">UDP-N-acetylmuramyl-tripeptide synthetase</fullName>
    </alternativeName>
</protein>
<name>A0A918VQZ8_9HYPH</name>
<keyword evidence="7" id="KW-0067">ATP-binding</keyword>
<dbReference type="InterPro" id="IPR035911">
    <property type="entry name" value="MurE/MurF_N"/>
</dbReference>
<feature type="binding site" evidence="7">
    <location>
        <position position="452"/>
    </location>
    <ligand>
        <name>meso-2,6-diaminopimelate</name>
        <dbReference type="ChEBI" id="CHEBI:57791"/>
    </ligand>
</feature>
<dbReference type="Pfam" id="PF01225">
    <property type="entry name" value="Mur_ligase"/>
    <property type="match status" value="1"/>
</dbReference>
<evidence type="ECO:0000256" key="7">
    <source>
        <dbReference type="HAMAP-Rule" id="MF_00208"/>
    </source>
</evidence>
<feature type="binding site" evidence="7">
    <location>
        <position position="30"/>
    </location>
    <ligand>
        <name>UDP-N-acetyl-alpha-D-muramoyl-L-alanyl-D-glutamate</name>
        <dbReference type="ChEBI" id="CHEBI:83900"/>
    </ligand>
</feature>
<reference evidence="12" key="2">
    <citation type="submission" date="2020-09" db="EMBL/GenBank/DDBJ databases">
        <authorList>
            <person name="Sun Q."/>
            <person name="Kim S."/>
        </authorList>
    </citation>
    <scope>NUCLEOTIDE SEQUENCE</scope>
    <source>
        <strain evidence="12">KCTC 32437</strain>
    </source>
</reference>
<evidence type="ECO:0000256" key="6">
    <source>
        <dbReference type="ARBA" id="ARBA00023316"/>
    </source>
</evidence>
<dbReference type="GO" id="GO:0008360">
    <property type="term" value="P:regulation of cell shape"/>
    <property type="evidence" value="ECO:0007669"/>
    <property type="project" value="UniProtKB-KW"/>
</dbReference>
<comment type="catalytic activity">
    <reaction evidence="7">
        <text>UDP-N-acetyl-alpha-D-muramoyl-L-alanyl-D-glutamate + meso-2,6-diaminopimelate + ATP = UDP-N-acetyl-alpha-D-muramoyl-L-alanyl-gamma-D-glutamyl-meso-2,6-diaminopimelate + ADP + phosphate + H(+)</text>
        <dbReference type="Rhea" id="RHEA:23676"/>
        <dbReference type="ChEBI" id="CHEBI:15378"/>
        <dbReference type="ChEBI" id="CHEBI:30616"/>
        <dbReference type="ChEBI" id="CHEBI:43474"/>
        <dbReference type="ChEBI" id="CHEBI:57791"/>
        <dbReference type="ChEBI" id="CHEBI:83900"/>
        <dbReference type="ChEBI" id="CHEBI:83905"/>
        <dbReference type="ChEBI" id="CHEBI:456216"/>
        <dbReference type="EC" id="6.3.2.13"/>
    </reaction>
</comment>
<dbReference type="EC" id="6.3.2.13" evidence="7"/>
<dbReference type="Pfam" id="PF02875">
    <property type="entry name" value="Mur_ligase_C"/>
    <property type="match status" value="1"/>
</dbReference>
<feature type="modified residue" description="N6-carboxylysine" evidence="7">
    <location>
        <position position="217"/>
    </location>
</feature>
<dbReference type="GO" id="GO:0000287">
    <property type="term" value="F:magnesium ion binding"/>
    <property type="evidence" value="ECO:0007669"/>
    <property type="project" value="UniProtKB-UniRule"/>
</dbReference>
<evidence type="ECO:0000256" key="3">
    <source>
        <dbReference type="ARBA" id="ARBA00022960"/>
    </source>
</evidence>
<keyword evidence="7 12" id="KW-0436">Ligase</keyword>
<feature type="domain" description="Mur ligase central" evidence="11">
    <location>
        <begin position="106"/>
        <end position="309"/>
    </location>
</feature>
<evidence type="ECO:0000259" key="11">
    <source>
        <dbReference type="Pfam" id="PF08245"/>
    </source>
</evidence>
<dbReference type="GO" id="GO:0051301">
    <property type="term" value="P:cell division"/>
    <property type="evidence" value="ECO:0007669"/>
    <property type="project" value="UniProtKB-KW"/>
</dbReference>
<gene>
    <name evidence="7 12" type="primary">murE</name>
    <name evidence="12" type="ORF">GCM10007989_08460</name>
</gene>
<dbReference type="InterPro" id="IPR005761">
    <property type="entry name" value="UDP-N-AcMur-Glu-dNH2Pim_ligase"/>
</dbReference>
<feature type="binding site" evidence="7">
    <location>
        <begin position="108"/>
        <end position="114"/>
    </location>
    <ligand>
        <name>ATP</name>
        <dbReference type="ChEBI" id="CHEBI:30616"/>
    </ligand>
</feature>
<keyword evidence="5 7" id="KW-0131">Cell cycle</keyword>
<dbReference type="GO" id="GO:0005737">
    <property type="term" value="C:cytoplasm"/>
    <property type="evidence" value="ECO:0007669"/>
    <property type="project" value="UniProtKB-SubCell"/>
</dbReference>
<dbReference type="NCBIfam" id="TIGR01085">
    <property type="entry name" value="murE"/>
    <property type="match status" value="1"/>
</dbReference>
<evidence type="ECO:0000259" key="9">
    <source>
        <dbReference type="Pfam" id="PF01225"/>
    </source>
</evidence>
<feature type="short sequence motif" description="Meso-diaminopimelate recognition motif" evidence="7">
    <location>
        <begin position="404"/>
        <end position="407"/>
    </location>
</feature>
<dbReference type="GO" id="GO:0005524">
    <property type="term" value="F:ATP binding"/>
    <property type="evidence" value="ECO:0007669"/>
    <property type="project" value="UniProtKB-UniRule"/>
</dbReference>
<evidence type="ECO:0000313" key="12">
    <source>
        <dbReference type="EMBL" id="GHA15889.1"/>
    </source>
</evidence>
<dbReference type="InterPro" id="IPR036565">
    <property type="entry name" value="Mur-like_cat_sf"/>
</dbReference>
<keyword evidence="2 7" id="KW-0132">Cell division</keyword>
<comment type="function">
    <text evidence="7">Catalyzes the addition of meso-diaminopimelic acid to the nucleotide precursor UDP-N-acetylmuramoyl-L-alanyl-D-glutamate (UMAG) in the biosynthesis of bacterial cell-wall peptidoglycan.</text>
</comment>
<dbReference type="SUPFAM" id="SSF53623">
    <property type="entry name" value="MurD-like peptide ligases, catalytic domain"/>
    <property type="match status" value="1"/>
</dbReference>
<keyword evidence="7" id="KW-0460">Magnesium</keyword>
<dbReference type="GO" id="GO:0009252">
    <property type="term" value="P:peptidoglycan biosynthetic process"/>
    <property type="evidence" value="ECO:0007669"/>
    <property type="project" value="UniProtKB-UniRule"/>
</dbReference>
<dbReference type="Proteomes" id="UP000646579">
    <property type="component" value="Unassembled WGS sequence"/>
</dbReference>
<evidence type="ECO:0000256" key="4">
    <source>
        <dbReference type="ARBA" id="ARBA00022984"/>
    </source>
</evidence>
<dbReference type="NCBIfam" id="NF001124">
    <property type="entry name" value="PRK00139.1-2"/>
    <property type="match status" value="1"/>
</dbReference>
<comment type="PTM">
    <text evidence="7">Carboxylation is probably crucial for Mg(2+) binding and, consequently, for the gamma-phosphate positioning of ATP.</text>
</comment>
<dbReference type="InterPro" id="IPR013221">
    <property type="entry name" value="Mur_ligase_cen"/>
</dbReference>
<feature type="binding site" evidence="7">
    <location>
        <position position="177"/>
    </location>
    <ligand>
        <name>UDP-N-acetyl-alpha-D-muramoyl-L-alanyl-D-glutamate</name>
        <dbReference type="ChEBI" id="CHEBI:83900"/>
    </ligand>
</feature>
<keyword evidence="6 7" id="KW-0961">Cell wall biogenesis/degradation</keyword>
<organism evidence="12 13">
    <name type="scientific">Devosia pacifica</name>
    <dbReference type="NCBI Taxonomy" id="1335967"/>
    <lineage>
        <taxon>Bacteria</taxon>
        <taxon>Pseudomonadati</taxon>
        <taxon>Pseudomonadota</taxon>
        <taxon>Alphaproteobacteria</taxon>
        <taxon>Hyphomicrobiales</taxon>
        <taxon>Devosiaceae</taxon>
        <taxon>Devosia</taxon>
    </lineage>
</organism>
<dbReference type="InterPro" id="IPR004101">
    <property type="entry name" value="Mur_ligase_C"/>
</dbReference>
<dbReference type="Pfam" id="PF08245">
    <property type="entry name" value="Mur_ligase_M"/>
    <property type="match status" value="1"/>
</dbReference>
<sequence length="482" mass="51786">MSLSVTQLLEGSGARPKKGLAPVFGIQSDSRLLEPGDVFFALPGVKAHGIDHVEEAVARGALAIVSDRDPVGDVGIPVIKVADVRAAYARAASRVYDPQPDVVVAVTGTNGKSSVASFVRQIWDYSGLMSGSIGTLGVETRRGLRPGNLTTPDARTLHQNLRALRAQGVNYVALEASSHGLDQRRLDGIYFEAVAFTNLSRDHLDYHEDMDAYRDAKLRLFDQLLVDGGAAVVNVDDPSHEPFMFSALGRGSTLLTVGREGAYLEIIKIEPKGYGQRVEVRHVGEKHEFFLPLTGEFQVSNALVAAALAMSTGVDKADAFPALERLTGAKGRLELVAEHNGGAVFVDYSHKPVALQYALEALQPYATNRLHVVFGAGGDRDKGKRPMMGEIAVQQADNVIITDDNPRTEDPAAIRKEILAAAHGAREIGDRREAIMAAIAEMQPGDVVLVAGKGHEDYQIIGTTKHHFSDHEVIAEAIKASA</sequence>
<dbReference type="SUPFAM" id="SSF53244">
    <property type="entry name" value="MurD-like peptide ligases, peptide-binding domain"/>
    <property type="match status" value="1"/>
</dbReference>
<comment type="cofactor">
    <cofactor evidence="7">
        <name>Mg(2+)</name>
        <dbReference type="ChEBI" id="CHEBI:18420"/>
    </cofactor>
</comment>
<dbReference type="Gene3D" id="3.40.1190.10">
    <property type="entry name" value="Mur-like, catalytic domain"/>
    <property type="match status" value="1"/>
</dbReference>
<dbReference type="NCBIfam" id="NF001126">
    <property type="entry name" value="PRK00139.1-4"/>
    <property type="match status" value="1"/>
</dbReference>
<evidence type="ECO:0000256" key="1">
    <source>
        <dbReference type="ARBA" id="ARBA00005898"/>
    </source>
</evidence>
<dbReference type="SUPFAM" id="SSF63418">
    <property type="entry name" value="MurE/MurF N-terminal domain"/>
    <property type="match status" value="1"/>
</dbReference>
<keyword evidence="7" id="KW-0547">Nucleotide-binding</keyword>
<dbReference type="Gene3D" id="3.40.1390.10">
    <property type="entry name" value="MurE/MurF, N-terminal domain"/>
    <property type="match status" value="1"/>
</dbReference>
<feature type="domain" description="Mur ligase C-terminal" evidence="10">
    <location>
        <begin position="331"/>
        <end position="454"/>
    </location>
</feature>
<accession>A0A918VQZ8</accession>
<dbReference type="GO" id="GO:0008765">
    <property type="term" value="F:UDP-N-acetylmuramoylalanyl-D-glutamate-2,6-diaminopimelate ligase activity"/>
    <property type="evidence" value="ECO:0007669"/>
    <property type="project" value="UniProtKB-UniRule"/>
</dbReference>
<reference evidence="12" key="1">
    <citation type="journal article" date="2014" name="Int. J. Syst. Evol. Microbiol.">
        <title>Complete genome sequence of Corynebacterium casei LMG S-19264T (=DSM 44701T), isolated from a smear-ripened cheese.</title>
        <authorList>
            <consortium name="US DOE Joint Genome Institute (JGI-PGF)"/>
            <person name="Walter F."/>
            <person name="Albersmeier A."/>
            <person name="Kalinowski J."/>
            <person name="Ruckert C."/>
        </authorList>
    </citation>
    <scope>NUCLEOTIDE SEQUENCE</scope>
    <source>
        <strain evidence="12">KCTC 32437</strain>
    </source>
</reference>
<dbReference type="PANTHER" id="PTHR23135">
    <property type="entry name" value="MUR LIGASE FAMILY MEMBER"/>
    <property type="match status" value="1"/>
</dbReference>
<comment type="similarity">
    <text evidence="1 7">Belongs to the MurCDEF family. MurE subfamily.</text>
</comment>
<feature type="binding site" evidence="7">
    <location>
        <begin position="150"/>
        <end position="151"/>
    </location>
    <ligand>
        <name>UDP-N-acetyl-alpha-D-muramoyl-L-alanyl-D-glutamate</name>
        <dbReference type="ChEBI" id="CHEBI:83900"/>
    </ligand>
</feature>
<comment type="caution">
    <text evidence="7">Lacks conserved residue(s) required for the propagation of feature annotation.</text>
</comment>
<keyword evidence="13" id="KW-1185">Reference proteome</keyword>
<dbReference type="Gene3D" id="3.90.190.20">
    <property type="entry name" value="Mur ligase, C-terminal domain"/>
    <property type="match status" value="1"/>
</dbReference>
<feature type="binding site" evidence="7">
    <location>
        <position position="456"/>
    </location>
    <ligand>
        <name>meso-2,6-diaminopimelate</name>
        <dbReference type="ChEBI" id="CHEBI:57791"/>
    </ligand>
</feature>
<keyword evidence="4 7" id="KW-0573">Peptidoglycan synthesis</keyword>
<evidence type="ECO:0000259" key="10">
    <source>
        <dbReference type="Pfam" id="PF02875"/>
    </source>
</evidence>
<dbReference type="AlphaFoldDB" id="A0A918VQZ8"/>
<dbReference type="GO" id="GO:0071555">
    <property type="term" value="P:cell wall organization"/>
    <property type="evidence" value="ECO:0007669"/>
    <property type="project" value="UniProtKB-KW"/>
</dbReference>
<feature type="binding site" evidence="7">
    <location>
        <position position="380"/>
    </location>
    <ligand>
        <name>meso-2,6-diaminopimelate</name>
        <dbReference type="ChEBI" id="CHEBI:57791"/>
    </ligand>
</feature>
<dbReference type="EMBL" id="BMZE01000001">
    <property type="protein sequence ID" value="GHA15889.1"/>
    <property type="molecule type" value="Genomic_DNA"/>
</dbReference>
<comment type="pathway">
    <text evidence="7 8">Cell wall biogenesis; peptidoglycan biosynthesis.</text>
</comment>
<dbReference type="HAMAP" id="MF_00208">
    <property type="entry name" value="MurE"/>
    <property type="match status" value="1"/>
</dbReference>
<feature type="binding site" evidence="7">
    <location>
        <position position="185"/>
    </location>
    <ligand>
        <name>UDP-N-acetyl-alpha-D-muramoyl-L-alanyl-D-glutamate</name>
        <dbReference type="ChEBI" id="CHEBI:83900"/>
    </ligand>
</feature>
<feature type="domain" description="Mur ligase N-terminal catalytic" evidence="9">
    <location>
        <begin position="25"/>
        <end position="95"/>
    </location>
</feature>
<dbReference type="RefSeq" id="WP_189423700.1">
    <property type="nucleotide sequence ID" value="NZ_BMZE01000001.1"/>
</dbReference>
<comment type="subcellular location">
    <subcellularLocation>
        <location evidence="7 8">Cytoplasm</location>
    </subcellularLocation>
</comment>
<keyword evidence="7" id="KW-0963">Cytoplasm</keyword>
<dbReference type="InterPro" id="IPR036615">
    <property type="entry name" value="Mur_ligase_C_dom_sf"/>
</dbReference>